<keyword evidence="2" id="KW-1185">Reference proteome</keyword>
<sequence length="296" mass="33527">MVRFGPAGWTYKDWEGRVYPKPRPKAFQPLEAMASLFDVVEINTSFYRPISPHHAHVWLERTEANPHFRFTAKLWRRFTHERAAPWTAEEVRWARVGLTVLQEAGRLGAVLVQFPWSFRNTPESRDWVDGLAGAFEGLPLVLEVRHASWNEPSYDAELVERGLGFVNIDQPLFKDSLGPSARATAAVGYVRVHGRNHRDWFRQGAAPIERYDYLYSAGELAPWAERTKALAQHPRVRDVYVITNNHARGQGVVNALMLQAMVTGQQVRAPEGLLREYPGALGPYVRQGPAQEAPGP</sequence>
<protein>
    <submittedName>
        <fullName evidence="1">Uncharacterized conserved protein YecE, DUF72 family</fullName>
    </submittedName>
</protein>
<organism evidence="1 2">
    <name type="scientific">Stigmatella erecta</name>
    <dbReference type="NCBI Taxonomy" id="83460"/>
    <lineage>
        <taxon>Bacteria</taxon>
        <taxon>Pseudomonadati</taxon>
        <taxon>Myxococcota</taxon>
        <taxon>Myxococcia</taxon>
        <taxon>Myxococcales</taxon>
        <taxon>Cystobacterineae</taxon>
        <taxon>Archangiaceae</taxon>
        <taxon>Stigmatella</taxon>
    </lineage>
</organism>
<dbReference type="SUPFAM" id="SSF117396">
    <property type="entry name" value="TM1631-like"/>
    <property type="match status" value="1"/>
</dbReference>
<gene>
    <name evidence="1" type="ORF">SAMN05443639_12138</name>
</gene>
<proteinExistence type="predicted"/>
<dbReference type="InterPro" id="IPR002763">
    <property type="entry name" value="DUF72"/>
</dbReference>
<dbReference type="PANTHER" id="PTHR30348:SF13">
    <property type="entry name" value="UPF0759 PROTEIN YUNF"/>
    <property type="match status" value="1"/>
</dbReference>
<evidence type="ECO:0000313" key="1">
    <source>
        <dbReference type="EMBL" id="SEU35806.1"/>
    </source>
</evidence>
<evidence type="ECO:0000313" key="2">
    <source>
        <dbReference type="Proteomes" id="UP000199181"/>
    </source>
</evidence>
<dbReference type="PANTHER" id="PTHR30348">
    <property type="entry name" value="UNCHARACTERIZED PROTEIN YECE"/>
    <property type="match status" value="1"/>
</dbReference>
<dbReference type="InterPro" id="IPR036520">
    <property type="entry name" value="UPF0759_sf"/>
</dbReference>
<dbReference type="EMBL" id="FOIJ01000021">
    <property type="protein sequence ID" value="SEU35806.1"/>
    <property type="molecule type" value="Genomic_DNA"/>
</dbReference>
<dbReference type="Proteomes" id="UP000199181">
    <property type="component" value="Unassembled WGS sequence"/>
</dbReference>
<dbReference type="Gene3D" id="3.20.20.410">
    <property type="entry name" value="Protein of unknown function UPF0759"/>
    <property type="match status" value="1"/>
</dbReference>
<reference evidence="2" key="1">
    <citation type="submission" date="2016-10" db="EMBL/GenBank/DDBJ databases">
        <authorList>
            <person name="Varghese N."/>
            <person name="Submissions S."/>
        </authorList>
    </citation>
    <scope>NUCLEOTIDE SEQUENCE [LARGE SCALE GENOMIC DNA]</scope>
    <source>
        <strain evidence="2">DSM 16858</strain>
    </source>
</reference>
<accession>A0A1I0L7D7</accession>
<dbReference type="Pfam" id="PF01904">
    <property type="entry name" value="DUF72"/>
    <property type="match status" value="1"/>
</dbReference>
<dbReference type="RefSeq" id="WP_093525429.1">
    <property type="nucleotide sequence ID" value="NZ_FOIJ01000021.1"/>
</dbReference>
<dbReference type="AlphaFoldDB" id="A0A1I0L7D7"/>
<name>A0A1I0L7D7_9BACT</name>